<accession>A0A7V0Z7J8</accession>
<feature type="domain" description="Glycosyl transferase family 1" evidence="2">
    <location>
        <begin position="205"/>
        <end position="364"/>
    </location>
</feature>
<dbReference type="Pfam" id="PF00534">
    <property type="entry name" value="Glycos_transf_1"/>
    <property type="match status" value="1"/>
</dbReference>
<proteinExistence type="predicted"/>
<dbReference type="InterPro" id="IPR028098">
    <property type="entry name" value="Glyco_trans_4-like_N"/>
</dbReference>
<dbReference type="Gene3D" id="3.40.50.2000">
    <property type="entry name" value="Glycogen Phosphorylase B"/>
    <property type="match status" value="2"/>
</dbReference>
<keyword evidence="1" id="KW-0812">Transmembrane</keyword>
<dbReference type="Pfam" id="PF13439">
    <property type="entry name" value="Glyco_transf_4"/>
    <property type="match status" value="1"/>
</dbReference>
<organism evidence="4">
    <name type="scientific">candidate division WOR-3 bacterium</name>
    <dbReference type="NCBI Taxonomy" id="2052148"/>
    <lineage>
        <taxon>Bacteria</taxon>
        <taxon>Bacteria division WOR-3</taxon>
    </lineage>
</organism>
<gene>
    <name evidence="4" type="ORF">ENP86_11035</name>
</gene>
<dbReference type="CDD" id="cd03801">
    <property type="entry name" value="GT4_PimA-like"/>
    <property type="match status" value="1"/>
</dbReference>
<dbReference type="PANTHER" id="PTHR12526">
    <property type="entry name" value="GLYCOSYLTRANSFERASE"/>
    <property type="match status" value="1"/>
</dbReference>
<dbReference type="SUPFAM" id="SSF53756">
    <property type="entry name" value="UDP-Glycosyltransferase/glycogen phosphorylase"/>
    <property type="match status" value="1"/>
</dbReference>
<evidence type="ECO:0000259" key="2">
    <source>
        <dbReference type="Pfam" id="PF00534"/>
    </source>
</evidence>
<protein>
    <submittedName>
        <fullName evidence="4">Glycosyltransferase family 1 protein</fullName>
    </submittedName>
</protein>
<dbReference type="PANTHER" id="PTHR12526:SF630">
    <property type="entry name" value="GLYCOSYLTRANSFERASE"/>
    <property type="match status" value="1"/>
</dbReference>
<keyword evidence="4" id="KW-0808">Transferase</keyword>
<keyword evidence="1" id="KW-1133">Transmembrane helix</keyword>
<comment type="caution">
    <text evidence="4">The sequence shown here is derived from an EMBL/GenBank/DDBJ whole genome shotgun (WGS) entry which is preliminary data.</text>
</comment>
<name>A0A7V0Z7J8_UNCW3</name>
<feature type="transmembrane region" description="Helical" evidence="1">
    <location>
        <begin position="85"/>
        <end position="106"/>
    </location>
</feature>
<reference evidence="4" key="1">
    <citation type="journal article" date="2020" name="mSystems">
        <title>Genome- and Community-Level Interaction Insights into Carbon Utilization and Element Cycling Functions of Hydrothermarchaeota in Hydrothermal Sediment.</title>
        <authorList>
            <person name="Zhou Z."/>
            <person name="Liu Y."/>
            <person name="Xu W."/>
            <person name="Pan J."/>
            <person name="Luo Z.H."/>
            <person name="Li M."/>
        </authorList>
    </citation>
    <scope>NUCLEOTIDE SEQUENCE [LARGE SCALE GENOMIC DNA]</scope>
    <source>
        <strain evidence="4">SpSt-258</strain>
    </source>
</reference>
<evidence type="ECO:0000313" key="4">
    <source>
        <dbReference type="EMBL" id="HDY60058.1"/>
    </source>
</evidence>
<keyword evidence="1" id="KW-0472">Membrane</keyword>
<evidence type="ECO:0000256" key="1">
    <source>
        <dbReference type="SAM" id="Phobius"/>
    </source>
</evidence>
<sequence>MNVVFAADYIASSPGAFIRSLTKLGKKIIENRGKVAFLFSEKRFYLEKLRNTGIVYVCNNTTNRNFSLQSLVNLTRAVRKIKADIIHIHFVGMAYLIAASLLKFLFCYKLIVHWRCIPDCITKKKSKFRYKFSPYFYNFLSKRFIDANIVISKAISKILIEHSFSPQDKVYIIYNGVDPEELTKYNYAEAQVVIEKLIDTKVFSKPIVGMVADYSIEKDHKTFIKAADLVRQQNPDVIFLIVGSERKFFGKGIKEDILRMIESLRLKENVFLIDKCLYATEIIPRFDIGVLCSHNEGLGNVIIEYMMAGVPVIGTNTEGIGEVIHDGVTGYLISPGRYNELADRIIFLLKNSEVKIKMGINGKKYAEEKFSLENWIKNIINLYNKILDS</sequence>
<dbReference type="InterPro" id="IPR001296">
    <property type="entry name" value="Glyco_trans_1"/>
</dbReference>
<dbReference type="AlphaFoldDB" id="A0A7V0Z7J8"/>
<evidence type="ECO:0000259" key="3">
    <source>
        <dbReference type="Pfam" id="PF13439"/>
    </source>
</evidence>
<feature type="domain" description="Glycosyltransferase subfamily 4-like N-terminal" evidence="3">
    <location>
        <begin position="57"/>
        <end position="180"/>
    </location>
</feature>
<dbReference type="GO" id="GO:0016757">
    <property type="term" value="F:glycosyltransferase activity"/>
    <property type="evidence" value="ECO:0007669"/>
    <property type="project" value="InterPro"/>
</dbReference>
<dbReference type="EMBL" id="DSKY01000022">
    <property type="protein sequence ID" value="HDY60058.1"/>
    <property type="molecule type" value="Genomic_DNA"/>
</dbReference>